<evidence type="ECO:0000259" key="14">
    <source>
        <dbReference type="Pfam" id="PF02932"/>
    </source>
</evidence>
<organism evidence="15 16">
    <name type="scientific">Saccoglossus kowalevskii</name>
    <name type="common">Acorn worm</name>
    <dbReference type="NCBI Taxonomy" id="10224"/>
    <lineage>
        <taxon>Eukaryota</taxon>
        <taxon>Metazoa</taxon>
        <taxon>Hemichordata</taxon>
        <taxon>Enteropneusta</taxon>
        <taxon>Harrimaniidae</taxon>
        <taxon>Saccoglossus</taxon>
    </lineage>
</organism>
<feature type="domain" description="Neurotransmitter-gated ion-channel transmembrane" evidence="14">
    <location>
        <begin position="205"/>
        <end position="317"/>
    </location>
</feature>
<comment type="caution">
    <text evidence="11">Lacks conserved residue(s) required for the propagation of feature annotation.</text>
</comment>
<dbReference type="Proteomes" id="UP000694865">
    <property type="component" value="Unplaced"/>
</dbReference>
<dbReference type="PANTHER" id="PTHR18945">
    <property type="entry name" value="NEUROTRANSMITTER GATED ION CHANNEL"/>
    <property type="match status" value="1"/>
</dbReference>
<keyword evidence="15" id="KW-1185">Reference proteome</keyword>
<dbReference type="CDD" id="cd19049">
    <property type="entry name" value="LGIC_TM_anion"/>
    <property type="match status" value="3"/>
</dbReference>
<name>A0ABM0MGV4_SACKO</name>
<evidence type="ECO:0000256" key="10">
    <source>
        <dbReference type="ARBA" id="ARBA00023303"/>
    </source>
</evidence>
<dbReference type="InterPro" id="IPR006029">
    <property type="entry name" value="Neurotrans-gated_channel_TM"/>
</dbReference>
<feature type="transmembrane region" description="Helical" evidence="11">
    <location>
        <begin position="1031"/>
        <end position="1051"/>
    </location>
</feature>
<keyword evidence="5 11" id="KW-0812">Transmembrane</keyword>
<evidence type="ECO:0000256" key="2">
    <source>
        <dbReference type="ARBA" id="ARBA00004236"/>
    </source>
</evidence>
<feature type="transmembrane region" description="Helical" evidence="11">
    <location>
        <begin position="620"/>
        <end position="642"/>
    </location>
</feature>
<evidence type="ECO:0000256" key="8">
    <source>
        <dbReference type="ARBA" id="ARBA00023065"/>
    </source>
</evidence>
<comment type="similarity">
    <text evidence="11">Belongs to the ligand-gated ion channel (TC 1.A.9) family.</text>
</comment>
<dbReference type="InterPro" id="IPR006202">
    <property type="entry name" value="Neur_chan_lig-bd"/>
</dbReference>
<evidence type="ECO:0000256" key="12">
    <source>
        <dbReference type="SAM" id="MobiDB-lite"/>
    </source>
</evidence>
<feature type="domain" description="Neurotransmitter-gated ion-channel transmembrane" evidence="14">
    <location>
        <begin position="870"/>
        <end position="988"/>
    </location>
</feature>
<dbReference type="InterPro" id="IPR036719">
    <property type="entry name" value="Neuro-gated_channel_TM_sf"/>
</dbReference>
<feature type="transmembrane region" description="Helical" evidence="11">
    <location>
        <begin position="199"/>
        <end position="221"/>
    </location>
</feature>
<dbReference type="NCBIfam" id="TIGR00860">
    <property type="entry name" value="LIC"/>
    <property type="match status" value="1"/>
</dbReference>
<feature type="region of interest" description="Disordered" evidence="12">
    <location>
        <begin position="310"/>
        <end position="329"/>
    </location>
</feature>
<dbReference type="Pfam" id="PF02931">
    <property type="entry name" value="Neur_chan_LBD"/>
    <property type="match status" value="2"/>
</dbReference>
<proteinExistence type="inferred from homology"/>
<dbReference type="PROSITE" id="PS00236">
    <property type="entry name" value="NEUROTR_ION_CHANNEL"/>
    <property type="match status" value="1"/>
</dbReference>
<feature type="transmembrane region" description="Helical" evidence="11">
    <location>
        <begin position="262"/>
        <end position="286"/>
    </location>
</feature>
<evidence type="ECO:0000256" key="3">
    <source>
        <dbReference type="ARBA" id="ARBA00022448"/>
    </source>
</evidence>
<sequence>MSTPVTSTPSKRGIDEVLTGNYDKKYRPNMHGPPVIVTVSVHINSFHSSTDTGMDYTVTLFLRTRWVDPRLEYTDDRNETLTLHSDGVNEVWIPPLYFPDEKSGQFHKLTTENVLLRIYPDGTVLHSARYISYTTGDLILQWAPDGDNLEAFGVREGISLPQFRFNEATPDRSRTTRNFTTGNFSYLTATISLQRQKELFIMSNYLPSLLIVVLSWFSFWINPNSEPARVSLVMTALLTLCTQMNGIQATMPRVAHLKAIDVWMSVCLVFVFAALVEYAAVNYISLQIRKQSRRKQQSFEMLNIIENTENNKVKHTSEDGRTSSASKGPDSAVIGFQFRDVIGHAIAPCLTASKNHTDELNISFSMTAIYYLHLFILISSVQSGNVTIPVTTPMTKSTPVTDTLSKKRIDEVLTGNYDKKYRPNVHGPPVIVTASVLINSFYSSTDTGMDYTVTLFLRTRWVDPRLEYTNDKNQTLTLHSDGDNEVWVPPLYFPDEKSGQFHKLTTENVLLRIYPDGTVLHSARFTITLSCMMHLERYPMDEQTCNMEIESFSYTTVDLILQWAPDGDTLEAFGVREGISLPQFRFNQATPDRSRTTRNFTTGNFSYLTATISLQRQKELFIMSSYLPSLLIVVLSWFSFWINPNSEPARVSLVMTALLTLCTQMNGIQATVPRVAHLNAIDVWMSVCLVFVFAALVEYAAVNYISLQTRKQSRRKQQSFEMIHLIEDKENNKVNHKSEDGRTSSKSKGPDSAVTDFQFRDVIGHESTALRDVVTVLFSLDNSVLIDCGVGNGTYVAYTTDDVILQWAAEDDDLEAFAVPQGISLPQFEFVDATIVRELITRNYTTGSFSHLTATFRLQRQKEMFILSNYLPSLLIVVLSWFSFWINPNSEPARVSLVMTALLTLCTQMNGIQGTMPKIAHLKAIDVWMSACLVFVFAALVEYAAVNYISLRIKRQSRRRQTSSEMVNSLKEKQSNVAHTGSRNEQEQLHPAGSSLRGADNTTTELYYGFNRSCPFVCELSPEQIDYYSRIIFPVTFMVFNVFYWPTYLHWVQ</sequence>
<keyword evidence="4" id="KW-1003">Cell membrane</keyword>
<keyword evidence="3 11" id="KW-0813">Transport</keyword>
<keyword evidence="8 11" id="KW-0406">Ion transport</keyword>
<evidence type="ECO:0000259" key="13">
    <source>
        <dbReference type="Pfam" id="PF02931"/>
    </source>
</evidence>
<dbReference type="SUPFAM" id="SSF63712">
    <property type="entry name" value="Nicotinic receptor ligand binding domain-like"/>
    <property type="match status" value="3"/>
</dbReference>
<dbReference type="Gene3D" id="1.20.58.390">
    <property type="entry name" value="Neurotransmitter-gated ion-channel transmembrane domain"/>
    <property type="match status" value="3"/>
</dbReference>
<dbReference type="InterPro" id="IPR018000">
    <property type="entry name" value="Neurotransmitter_ion_chnl_CS"/>
</dbReference>
<evidence type="ECO:0000256" key="6">
    <source>
        <dbReference type="ARBA" id="ARBA00022729"/>
    </source>
</evidence>
<protein>
    <submittedName>
        <fullName evidence="16">Uncharacterized protein LOC100370857</fullName>
    </submittedName>
</protein>
<keyword evidence="6" id="KW-0732">Signal</keyword>
<dbReference type="InterPro" id="IPR006028">
    <property type="entry name" value="GABAA/Glycine_rcpt"/>
</dbReference>
<gene>
    <name evidence="16" type="primary">LOC100370857</name>
</gene>
<dbReference type="InterPro" id="IPR006201">
    <property type="entry name" value="Neur_channel"/>
</dbReference>
<dbReference type="Gene3D" id="2.70.170.10">
    <property type="entry name" value="Neurotransmitter-gated ion-channel ligand-binding domain"/>
    <property type="match status" value="3"/>
</dbReference>
<feature type="compositionally biased region" description="Basic and acidic residues" evidence="12">
    <location>
        <begin position="310"/>
        <end position="321"/>
    </location>
</feature>
<dbReference type="SUPFAM" id="SSF90112">
    <property type="entry name" value="Neurotransmitter-gated ion-channel transmembrane pore"/>
    <property type="match status" value="3"/>
</dbReference>
<feature type="region of interest" description="Disordered" evidence="12">
    <location>
        <begin position="973"/>
        <end position="998"/>
    </location>
</feature>
<accession>A0ABM0MGV4</accession>
<feature type="transmembrane region" description="Helical" evidence="11">
    <location>
        <begin position="683"/>
        <end position="707"/>
    </location>
</feature>
<feature type="domain" description="Neurotransmitter-gated ion-channel ligand-binding" evidence="13">
    <location>
        <begin position="17"/>
        <end position="134"/>
    </location>
</feature>
<evidence type="ECO:0000256" key="1">
    <source>
        <dbReference type="ARBA" id="ARBA00004141"/>
    </source>
</evidence>
<dbReference type="InterPro" id="IPR036734">
    <property type="entry name" value="Neur_chan_lig-bd_sf"/>
</dbReference>
<dbReference type="InterPro" id="IPR038050">
    <property type="entry name" value="Neuro_actylchol_rec"/>
</dbReference>
<evidence type="ECO:0000256" key="5">
    <source>
        <dbReference type="ARBA" id="ARBA00022692"/>
    </source>
</evidence>
<feature type="region of interest" description="Disordered" evidence="12">
    <location>
        <begin position="733"/>
        <end position="752"/>
    </location>
</feature>
<dbReference type="PRINTS" id="PR00253">
    <property type="entry name" value="GABAARECEPTR"/>
</dbReference>
<dbReference type="GeneID" id="100370857"/>
<comment type="subcellular location">
    <subcellularLocation>
        <location evidence="2">Cell membrane</location>
    </subcellularLocation>
    <subcellularLocation>
        <location evidence="1">Membrane</location>
        <topology evidence="1">Multi-pass membrane protein</topology>
    </subcellularLocation>
</comment>
<feature type="domain" description="Neurotransmitter-gated ion-channel ligand-binding" evidence="13">
    <location>
        <begin position="408"/>
        <end position="617"/>
    </location>
</feature>
<keyword evidence="10 11" id="KW-0407">Ion channel</keyword>
<reference evidence="16" key="1">
    <citation type="submission" date="2025-08" db="UniProtKB">
        <authorList>
            <consortium name="RefSeq"/>
        </authorList>
    </citation>
    <scope>IDENTIFICATION</scope>
    <source>
        <tissue evidence="16">Testes</tissue>
    </source>
</reference>
<evidence type="ECO:0000256" key="7">
    <source>
        <dbReference type="ARBA" id="ARBA00022989"/>
    </source>
</evidence>
<dbReference type="RefSeq" id="XP_006819245.1">
    <property type="nucleotide sequence ID" value="XM_006819182.1"/>
</dbReference>
<evidence type="ECO:0000256" key="11">
    <source>
        <dbReference type="RuleBase" id="RU000687"/>
    </source>
</evidence>
<feature type="transmembrane region" description="Helical" evidence="11">
    <location>
        <begin position="865"/>
        <end position="886"/>
    </location>
</feature>
<evidence type="ECO:0000256" key="4">
    <source>
        <dbReference type="ARBA" id="ARBA00022475"/>
    </source>
</evidence>
<dbReference type="Pfam" id="PF02932">
    <property type="entry name" value="Neur_chan_memb"/>
    <property type="match status" value="3"/>
</dbReference>
<keyword evidence="9 11" id="KW-0472">Membrane</keyword>
<evidence type="ECO:0000256" key="9">
    <source>
        <dbReference type="ARBA" id="ARBA00023136"/>
    </source>
</evidence>
<dbReference type="PRINTS" id="PR00252">
    <property type="entry name" value="NRIONCHANNEL"/>
</dbReference>
<feature type="transmembrane region" description="Helical" evidence="11">
    <location>
        <begin position="927"/>
        <end position="951"/>
    </location>
</feature>
<feature type="domain" description="Neurotransmitter-gated ion-channel transmembrane" evidence="14">
    <location>
        <begin position="626"/>
        <end position="740"/>
    </location>
</feature>
<feature type="compositionally biased region" description="Basic and acidic residues" evidence="12">
    <location>
        <begin position="733"/>
        <end position="743"/>
    </location>
</feature>
<keyword evidence="7 11" id="KW-1133">Transmembrane helix</keyword>
<evidence type="ECO:0000313" key="15">
    <source>
        <dbReference type="Proteomes" id="UP000694865"/>
    </source>
</evidence>
<evidence type="ECO:0000313" key="16">
    <source>
        <dbReference type="RefSeq" id="XP_006819245.1"/>
    </source>
</evidence>